<dbReference type="PIRSF" id="PIRSF028729">
    <property type="entry name" value="E3_ubiquit_lig_SCF_Skp"/>
    <property type="match status" value="1"/>
</dbReference>
<comment type="similarity">
    <text evidence="2 4">Belongs to the SKP1 family.</text>
</comment>
<dbReference type="InterPro" id="IPR016072">
    <property type="entry name" value="Skp1_comp_dimer"/>
</dbReference>
<dbReference type="InterPro" id="IPR011333">
    <property type="entry name" value="SKP1/BTB/POZ_sf"/>
</dbReference>
<reference evidence="7" key="1">
    <citation type="submission" date="2023-02" db="EMBL/GenBank/DDBJ databases">
        <title>Genome of toxic invasive species Heracleum sosnowskyi carries increased number of genes despite the absence of recent whole-genome duplications.</title>
        <authorList>
            <person name="Schelkunov M."/>
            <person name="Shtratnikova V."/>
            <person name="Makarenko M."/>
            <person name="Klepikova A."/>
            <person name="Omelchenko D."/>
            <person name="Novikova G."/>
            <person name="Obukhova E."/>
            <person name="Bogdanov V."/>
            <person name="Penin A."/>
            <person name="Logacheva M."/>
        </authorList>
    </citation>
    <scope>NUCLEOTIDE SEQUENCE</scope>
    <source>
        <strain evidence="7">Hsosn_3</strain>
        <tissue evidence="7">Leaf</tissue>
    </source>
</reference>
<evidence type="ECO:0000259" key="6">
    <source>
        <dbReference type="Pfam" id="PF03931"/>
    </source>
</evidence>
<keyword evidence="3 4" id="KW-0833">Ubl conjugation pathway</keyword>
<name>A0AAD8H166_9APIA</name>
<evidence type="ECO:0000259" key="5">
    <source>
        <dbReference type="Pfam" id="PF01466"/>
    </source>
</evidence>
<evidence type="ECO:0000256" key="3">
    <source>
        <dbReference type="ARBA" id="ARBA00022786"/>
    </source>
</evidence>
<dbReference type="Proteomes" id="UP001237642">
    <property type="component" value="Unassembled WGS sequence"/>
</dbReference>
<feature type="domain" description="SKP1 component POZ" evidence="6">
    <location>
        <begin position="9"/>
        <end position="66"/>
    </location>
</feature>
<dbReference type="SUPFAM" id="SSF81382">
    <property type="entry name" value="Skp1 dimerisation domain-like"/>
    <property type="match status" value="1"/>
</dbReference>
<dbReference type="SMART" id="SM00512">
    <property type="entry name" value="Skp1"/>
    <property type="match status" value="1"/>
</dbReference>
<comment type="function">
    <text evidence="4">Involved in ubiquitination and subsequent proteasomal degradation of target proteins. Together with CUL1, RBX1 and a F-box protein, it forms a SCF E3 ubiquitin ligase complex. The functional specificity of this complex depends on the type of F-box protein. In the SCF complex, it serves as an adapter that links the F-box protein to CUL1.</text>
</comment>
<feature type="domain" description="SKP1 component dimerisation" evidence="5">
    <location>
        <begin position="104"/>
        <end position="127"/>
    </location>
</feature>
<comment type="subunit">
    <text evidence="4">Part of a SCF (SKP1-cullin-F-box) protein ligase complex.</text>
</comment>
<comment type="pathway">
    <text evidence="1 4">Protein modification; protein ubiquitination.</text>
</comment>
<dbReference type="EMBL" id="JAUIZM010000011">
    <property type="protein sequence ID" value="KAK1358536.1"/>
    <property type="molecule type" value="Genomic_DNA"/>
</dbReference>
<dbReference type="SUPFAM" id="SSF54695">
    <property type="entry name" value="POZ domain"/>
    <property type="match status" value="1"/>
</dbReference>
<dbReference type="InterPro" id="IPR001232">
    <property type="entry name" value="SKP1-like"/>
</dbReference>
<keyword evidence="8" id="KW-1185">Reference proteome</keyword>
<dbReference type="Pfam" id="PF03931">
    <property type="entry name" value="Skp1_POZ"/>
    <property type="match status" value="1"/>
</dbReference>
<reference evidence="7" key="2">
    <citation type="submission" date="2023-05" db="EMBL/GenBank/DDBJ databases">
        <authorList>
            <person name="Schelkunov M.I."/>
        </authorList>
    </citation>
    <scope>NUCLEOTIDE SEQUENCE</scope>
    <source>
        <strain evidence="7">Hsosn_3</strain>
        <tissue evidence="7">Leaf</tissue>
    </source>
</reference>
<comment type="caution">
    <text evidence="7">The sequence shown here is derived from an EMBL/GenBank/DDBJ whole genome shotgun (WGS) entry which is preliminary data.</text>
</comment>
<evidence type="ECO:0000313" key="7">
    <source>
        <dbReference type="EMBL" id="KAK1358536.1"/>
    </source>
</evidence>
<accession>A0AAD8H166</accession>
<gene>
    <name evidence="7" type="ORF">POM88_051792</name>
</gene>
<evidence type="ECO:0000256" key="2">
    <source>
        <dbReference type="ARBA" id="ARBA00009993"/>
    </source>
</evidence>
<dbReference type="InterPro" id="IPR036296">
    <property type="entry name" value="SKP1-like_dim_sf"/>
</dbReference>
<dbReference type="PANTHER" id="PTHR11165">
    <property type="entry name" value="SKP1"/>
    <property type="match status" value="1"/>
</dbReference>
<protein>
    <recommendedName>
        <fullName evidence="4">SKP1-like protein</fullName>
    </recommendedName>
</protein>
<dbReference type="InterPro" id="IPR016897">
    <property type="entry name" value="SKP1"/>
</dbReference>
<proteinExistence type="inferred from homology"/>
<organism evidence="7 8">
    <name type="scientific">Heracleum sosnowskyi</name>
    <dbReference type="NCBI Taxonomy" id="360622"/>
    <lineage>
        <taxon>Eukaryota</taxon>
        <taxon>Viridiplantae</taxon>
        <taxon>Streptophyta</taxon>
        <taxon>Embryophyta</taxon>
        <taxon>Tracheophyta</taxon>
        <taxon>Spermatophyta</taxon>
        <taxon>Magnoliopsida</taxon>
        <taxon>eudicotyledons</taxon>
        <taxon>Gunneridae</taxon>
        <taxon>Pentapetalae</taxon>
        <taxon>asterids</taxon>
        <taxon>campanulids</taxon>
        <taxon>Apiales</taxon>
        <taxon>Apiaceae</taxon>
        <taxon>Apioideae</taxon>
        <taxon>apioid superclade</taxon>
        <taxon>Tordylieae</taxon>
        <taxon>Tordyliinae</taxon>
        <taxon>Heracleum</taxon>
    </lineage>
</organism>
<evidence type="ECO:0000256" key="4">
    <source>
        <dbReference type="PIRNR" id="PIRNR028729"/>
    </source>
</evidence>
<dbReference type="Gene3D" id="3.30.710.10">
    <property type="entry name" value="Potassium Channel Kv1.1, Chain A"/>
    <property type="match status" value="1"/>
</dbReference>
<dbReference type="Pfam" id="PF01466">
    <property type="entry name" value="Skp1"/>
    <property type="match status" value="1"/>
</dbReference>
<evidence type="ECO:0000313" key="8">
    <source>
        <dbReference type="Proteomes" id="UP001237642"/>
    </source>
</evidence>
<dbReference type="AlphaFoldDB" id="A0AAD8H166"/>
<dbReference type="InterPro" id="IPR016073">
    <property type="entry name" value="Skp1_comp_POZ"/>
</dbReference>
<evidence type="ECO:0000256" key="1">
    <source>
        <dbReference type="ARBA" id="ARBA00004906"/>
    </source>
</evidence>
<dbReference type="GO" id="GO:0016567">
    <property type="term" value="P:protein ubiquitination"/>
    <property type="evidence" value="ECO:0007669"/>
    <property type="project" value="UniProtKB-UniRule"/>
</dbReference>
<dbReference type="GO" id="GO:0006511">
    <property type="term" value="P:ubiquitin-dependent protein catabolic process"/>
    <property type="evidence" value="ECO:0007669"/>
    <property type="project" value="InterPro"/>
</dbReference>
<dbReference type="GO" id="GO:0009867">
    <property type="term" value="P:jasmonic acid mediated signaling pathway"/>
    <property type="evidence" value="ECO:0007669"/>
    <property type="project" value="UniProtKB-ARBA"/>
</dbReference>
<sequence length="137" mass="15645">MSSSSEERIAVKSYEGEVVYIKKTVAQQSLFIQRKIKLNQAGPPIDLELITTATLNKVVDYCNHQVEFADDKAALNSFEAQFVKIDGKTLFSLIHAAHFLKIYTLMNLTCQTLSDKIKGKNMEEMEEAVRNWRDNQE</sequence>